<accession>A0ABT7BQ79</accession>
<organism evidence="1 2">
    <name type="scientific">Roseofilum halophilum BLCC-M91</name>
    <dbReference type="NCBI Taxonomy" id="3022259"/>
    <lineage>
        <taxon>Bacteria</taxon>
        <taxon>Bacillati</taxon>
        <taxon>Cyanobacteriota</taxon>
        <taxon>Cyanophyceae</taxon>
        <taxon>Desertifilales</taxon>
        <taxon>Desertifilaceae</taxon>
        <taxon>Roseofilum</taxon>
        <taxon>Roseofilum halophilum</taxon>
    </lineage>
</organism>
<protein>
    <submittedName>
        <fullName evidence="1">Uncharacterized protein</fullName>
    </submittedName>
</protein>
<comment type="caution">
    <text evidence="1">The sequence shown here is derived from an EMBL/GenBank/DDBJ whole genome shotgun (WGS) entry which is preliminary data.</text>
</comment>
<name>A0ABT7BQ79_9CYAN</name>
<dbReference type="RefSeq" id="WP_283764650.1">
    <property type="nucleotide sequence ID" value="NZ_JAQPOK010000162.1"/>
</dbReference>
<proteinExistence type="predicted"/>
<dbReference type="EMBL" id="JAQPOK010000162">
    <property type="protein sequence ID" value="MDJ1181353.1"/>
    <property type="molecule type" value="Genomic_DNA"/>
</dbReference>
<evidence type="ECO:0000313" key="2">
    <source>
        <dbReference type="Proteomes" id="UP001231370"/>
    </source>
</evidence>
<reference evidence="1 2" key="1">
    <citation type="submission" date="2023-01" db="EMBL/GenBank/DDBJ databases">
        <title>Novel diversity within Roseofilum (Cyanobacteria; Desertifilaceae) from marine benthic mats with descriptions of four novel species.</title>
        <authorList>
            <person name="Wang Y."/>
            <person name="Berthold D.E."/>
            <person name="Hu J."/>
            <person name="Lefler F.W."/>
            <person name="Laughinghouse H.D. IV."/>
        </authorList>
    </citation>
    <scope>NUCLEOTIDE SEQUENCE [LARGE SCALE GENOMIC DNA]</scope>
    <source>
        <strain evidence="1 2">BLCC-M91</strain>
    </source>
</reference>
<dbReference type="Proteomes" id="UP001231370">
    <property type="component" value="Unassembled WGS sequence"/>
</dbReference>
<keyword evidence="2" id="KW-1185">Reference proteome</keyword>
<gene>
    <name evidence="1" type="ORF">PJF56_21040</name>
</gene>
<sequence>MQHQEFLSEFLALPPEAQTQAIGLIESLKEKYKDAESTSSSLNGDLMDDEFIGMWRDNATHRYRDRQELGSRSWLRNLRENEWSKADE</sequence>
<evidence type="ECO:0000313" key="1">
    <source>
        <dbReference type="EMBL" id="MDJ1181353.1"/>
    </source>
</evidence>